<dbReference type="AlphaFoldDB" id="A0A8C5USF4"/>
<evidence type="ECO:0000313" key="2">
    <source>
        <dbReference type="Proteomes" id="UP000694394"/>
    </source>
</evidence>
<dbReference type="GeneTree" id="ENSGT00390000001029"/>
<sequence length="54" mass="6061">MPLVTRRLRDPDINPCLLIPFHPSNDGSCVRNLMLLPDVWMKITMTGKGVPLTS</sequence>
<dbReference type="Proteomes" id="UP000694394">
    <property type="component" value="Chromosome 9"/>
</dbReference>
<keyword evidence="2" id="KW-1185">Reference proteome</keyword>
<accession>A0A8C5USF4</accession>
<dbReference type="Ensembl" id="ENSMICT00000007017.3">
    <property type="protein sequence ID" value="ENSMICP00000006392.3"/>
    <property type="gene ID" value="ENSMICG00000007022.3"/>
</dbReference>
<name>A0A8C5USF4_MICMU</name>
<protein>
    <submittedName>
        <fullName evidence="1">Coiled-coil-helix-coiled-coil-helix domain containing 7</fullName>
    </submittedName>
</protein>
<gene>
    <name evidence="1" type="primary">CHCHD7</name>
</gene>
<dbReference type="EMBL" id="ABDC03012537">
    <property type="status" value="NOT_ANNOTATED_CDS"/>
    <property type="molecule type" value="Genomic_DNA"/>
</dbReference>
<proteinExistence type="predicted"/>
<evidence type="ECO:0000313" key="1">
    <source>
        <dbReference type="Ensembl" id="ENSMICP00000006392.3"/>
    </source>
</evidence>
<reference evidence="1" key="3">
    <citation type="submission" date="2025-09" db="UniProtKB">
        <authorList>
            <consortium name="Ensembl"/>
        </authorList>
    </citation>
    <scope>IDENTIFICATION</scope>
</reference>
<reference evidence="1" key="2">
    <citation type="submission" date="2025-08" db="UniProtKB">
        <authorList>
            <consortium name="Ensembl"/>
        </authorList>
    </citation>
    <scope>IDENTIFICATION</scope>
</reference>
<organism evidence="1 2">
    <name type="scientific">Microcebus murinus</name>
    <name type="common">Gray mouse lemur</name>
    <name type="synonym">Lemur murinus</name>
    <dbReference type="NCBI Taxonomy" id="30608"/>
    <lineage>
        <taxon>Eukaryota</taxon>
        <taxon>Metazoa</taxon>
        <taxon>Chordata</taxon>
        <taxon>Craniata</taxon>
        <taxon>Vertebrata</taxon>
        <taxon>Euteleostomi</taxon>
        <taxon>Mammalia</taxon>
        <taxon>Eutheria</taxon>
        <taxon>Euarchontoglires</taxon>
        <taxon>Primates</taxon>
        <taxon>Strepsirrhini</taxon>
        <taxon>Lemuriformes</taxon>
        <taxon>Cheirogaleidae</taxon>
        <taxon>Microcebus</taxon>
    </lineage>
</organism>
<reference evidence="1" key="1">
    <citation type="submission" date="2016-12" db="EMBL/GenBank/DDBJ databases">
        <title>Mouse lemur reference genome and diversity panel.</title>
        <authorList>
            <person name="Harris R."/>
            <person name="Larsen P."/>
            <person name="Liu Y."/>
            <person name="Hughes D.S."/>
            <person name="Murali S."/>
            <person name="Raveendran M."/>
            <person name="Korchina V."/>
            <person name="Wang M."/>
            <person name="Jhangiani S."/>
            <person name="Bandaranaike D."/>
            <person name="Bellair M."/>
            <person name="Blankenburg K."/>
            <person name="Chao H."/>
            <person name="Dahdouli M."/>
            <person name="Dinh H."/>
            <person name="Doddapaneni H."/>
            <person name="English A."/>
            <person name="Firestine M."/>
            <person name="Gnanaolivu R."/>
            <person name="Gross S."/>
            <person name="Hernandez B."/>
            <person name="Javaid M."/>
            <person name="Jayaseelan J."/>
            <person name="Jones J."/>
            <person name="Khan Z."/>
            <person name="Kovar C."/>
            <person name="Kurapati P."/>
            <person name="Le B."/>
            <person name="Lee S."/>
            <person name="Li M."/>
            <person name="Mathew T."/>
            <person name="Narasimhan A."/>
            <person name="Ngo D."/>
            <person name="Nguyen L."/>
            <person name="Okwuonu G."/>
            <person name="Ongeri F."/>
            <person name="Osuji N."/>
            <person name="Pu L.-L."/>
            <person name="Puazo M."/>
            <person name="Quiroz J."/>
            <person name="Raj R."/>
            <person name="Rajbhandari K."/>
            <person name="Reid J.G."/>
            <person name="Santibanez J."/>
            <person name="Sexton D."/>
            <person name="Skinner E."/>
            <person name="Vee V."/>
            <person name="Weissenberger G."/>
            <person name="Wu Y."/>
            <person name="Xin Y."/>
            <person name="Han Y."/>
            <person name="Campbell C."/>
            <person name="Brown A."/>
            <person name="Sullivan B."/>
            <person name="Shelton J."/>
            <person name="Brown S."/>
            <person name="Dudchenko O."/>
            <person name="Machol I."/>
            <person name="Durand N."/>
            <person name="Shamim M."/>
            <person name="Lieberman A."/>
            <person name="Muzny D.M."/>
            <person name="Richards S."/>
            <person name="Yoder A."/>
            <person name="Worley K.C."/>
            <person name="Rogers J."/>
            <person name="Gibbs R.A."/>
        </authorList>
    </citation>
    <scope>NUCLEOTIDE SEQUENCE [LARGE SCALE GENOMIC DNA]</scope>
</reference>